<dbReference type="SUPFAM" id="SSF141868">
    <property type="entry name" value="EAL domain-like"/>
    <property type="match status" value="1"/>
</dbReference>
<reference evidence="2" key="1">
    <citation type="journal article" date="2015" name="Nature">
        <title>Complex archaea that bridge the gap between prokaryotes and eukaryotes.</title>
        <authorList>
            <person name="Spang A."/>
            <person name="Saw J.H."/>
            <person name="Jorgensen S.L."/>
            <person name="Zaremba-Niedzwiedzka K."/>
            <person name="Martijn J."/>
            <person name="Lind A.E."/>
            <person name="van Eijk R."/>
            <person name="Schleper C."/>
            <person name="Guy L."/>
            <person name="Ettema T.J."/>
        </authorList>
    </citation>
    <scope>NUCLEOTIDE SEQUENCE</scope>
</reference>
<sequence>MPTDDTHARYMRLLGEDTRLAELRSLNILDTPPEEYLDRYTRLISQVFNCPIALISLADKNRQWFKSSVGMDDFGTGYSSLNYLKRLPFDVLKIDKNFIDGRSNGRIHASPRR</sequence>
<dbReference type="PANTHER" id="PTHR43102">
    <property type="entry name" value="SLR1143 PROTEIN"/>
    <property type="match status" value="1"/>
</dbReference>
<dbReference type="AlphaFoldDB" id="A0A0F9XDS4"/>
<name>A0A0F9XDS4_9ZZZZ</name>
<gene>
    <name evidence="2" type="ORF">LCGC14_0158950</name>
</gene>
<protein>
    <recommendedName>
        <fullName evidence="1">EAL domain-containing protein</fullName>
    </recommendedName>
</protein>
<dbReference type="Gene3D" id="3.20.20.450">
    <property type="entry name" value="EAL domain"/>
    <property type="match status" value="1"/>
</dbReference>
<comment type="caution">
    <text evidence="2">The sequence shown here is derived from an EMBL/GenBank/DDBJ whole genome shotgun (WGS) entry which is preliminary data.</text>
</comment>
<evidence type="ECO:0000259" key="1">
    <source>
        <dbReference type="PROSITE" id="PS50883"/>
    </source>
</evidence>
<dbReference type="EMBL" id="LAZR01000059">
    <property type="protein sequence ID" value="KKN97206.1"/>
    <property type="molecule type" value="Genomic_DNA"/>
</dbReference>
<dbReference type="PANTHER" id="PTHR43102:SF2">
    <property type="entry name" value="GAF DOMAIN-CONTAINING PROTEIN"/>
    <property type="match status" value="1"/>
</dbReference>
<organism evidence="2">
    <name type="scientific">marine sediment metagenome</name>
    <dbReference type="NCBI Taxonomy" id="412755"/>
    <lineage>
        <taxon>unclassified sequences</taxon>
        <taxon>metagenomes</taxon>
        <taxon>ecological metagenomes</taxon>
    </lineage>
</organism>
<accession>A0A0F9XDS4</accession>
<feature type="domain" description="EAL" evidence="1">
    <location>
        <begin position="1"/>
        <end position="113"/>
    </location>
</feature>
<evidence type="ECO:0000313" key="2">
    <source>
        <dbReference type="EMBL" id="KKN97206.1"/>
    </source>
</evidence>
<dbReference type="InterPro" id="IPR035919">
    <property type="entry name" value="EAL_sf"/>
</dbReference>
<dbReference type="PROSITE" id="PS50883">
    <property type="entry name" value="EAL"/>
    <property type="match status" value="1"/>
</dbReference>
<dbReference type="Pfam" id="PF00563">
    <property type="entry name" value="EAL"/>
    <property type="match status" value="1"/>
</dbReference>
<proteinExistence type="predicted"/>
<dbReference type="InterPro" id="IPR001633">
    <property type="entry name" value="EAL_dom"/>
</dbReference>